<evidence type="ECO:0000313" key="2">
    <source>
        <dbReference type="EMBL" id="CCK70006.1"/>
    </source>
</evidence>
<dbReference type="KEGG" id="kng:KNAG_0D02570"/>
<accession>J7S6Z3</accession>
<feature type="compositionally biased region" description="Polar residues" evidence="1">
    <location>
        <begin position="298"/>
        <end position="307"/>
    </location>
</feature>
<name>J7S6Z3_HUIN7</name>
<dbReference type="GeneID" id="34525695"/>
<protein>
    <submittedName>
        <fullName evidence="2">Uncharacterized protein</fullName>
    </submittedName>
</protein>
<feature type="region of interest" description="Disordered" evidence="1">
    <location>
        <begin position="272"/>
        <end position="307"/>
    </location>
</feature>
<dbReference type="HOGENOM" id="CLU_906324_0_0_1"/>
<dbReference type="AlphaFoldDB" id="J7S6Z3"/>
<dbReference type="RefSeq" id="XP_022464252.1">
    <property type="nucleotide sequence ID" value="XM_022607681.1"/>
</dbReference>
<dbReference type="EMBL" id="HE978317">
    <property type="protein sequence ID" value="CCK70006.1"/>
    <property type="molecule type" value="Genomic_DNA"/>
</dbReference>
<reference evidence="2 3" key="1">
    <citation type="journal article" date="2011" name="Proc. Natl. Acad. Sci. U.S.A.">
        <title>Evolutionary erosion of yeast sex chromosomes by mating-type switching accidents.</title>
        <authorList>
            <person name="Gordon J.L."/>
            <person name="Armisen D."/>
            <person name="Proux-Wera E."/>
            <person name="Oheigeartaigh S.S."/>
            <person name="Byrne K.P."/>
            <person name="Wolfe K.H."/>
        </authorList>
    </citation>
    <scope>NUCLEOTIDE SEQUENCE [LARGE SCALE GENOMIC DNA]</scope>
    <source>
        <strain evidence="3">ATCC MYA-139 / BCRC 22969 / CBS 8797 / CCRC 22969 / KCTC 17520 / NBRC 10181 / NCYC 3082</strain>
    </source>
</reference>
<reference evidence="3" key="2">
    <citation type="submission" date="2012-08" db="EMBL/GenBank/DDBJ databases">
        <title>Genome sequence of Kazachstania naganishii.</title>
        <authorList>
            <person name="Gordon J.L."/>
            <person name="Armisen D."/>
            <person name="Proux-Wera E."/>
            <person name="OhEigeartaigh S.S."/>
            <person name="Byrne K.P."/>
            <person name="Wolfe K.H."/>
        </authorList>
    </citation>
    <scope>NUCLEOTIDE SEQUENCE [LARGE SCALE GENOMIC DNA]</scope>
    <source>
        <strain evidence="3">ATCC MYA-139 / BCRC 22969 / CBS 8797 / CCRC 22969 / KCTC 17520 / NBRC 10181 / NCYC 3082</strain>
    </source>
</reference>
<dbReference type="eggNOG" id="ENOG502S29D">
    <property type="taxonomic scope" value="Eukaryota"/>
</dbReference>
<proteinExistence type="predicted"/>
<dbReference type="Proteomes" id="UP000006310">
    <property type="component" value="Chromosome 4"/>
</dbReference>
<evidence type="ECO:0000256" key="1">
    <source>
        <dbReference type="SAM" id="MobiDB-lite"/>
    </source>
</evidence>
<evidence type="ECO:0000313" key="3">
    <source>
        <dbReference type="Proteomes" id="UP000006310"/>
    </source>
</evidence>
<sequence length="307" mass="33416">MKKFPSAETTGSSTKQSMIDLLQQQYFEPSQQLVDPRLSIGMVTPVSNGASSLASLMGAPTGPYFARDGDVNNGSTTSLASSINSDFGESAYSRMTNFNGASGATTSFTPQFTKLVNEIYQLVCSDPQVTPFDNCNPPSGVLDKVAKISLQQAEQREIQIGYERSNYLMTLVRHHLLSEVKKEQYLVRNCSASSISGPNVAPKQFTDLLGNTANIRPRSDTLERIQNLQSYQSVVNNGQFVMTPNEPDNGFGGQQTQLGSSINLANWNNSGPAQMPLFNRPASRTSSPLSGRVMHPTAQFNKKSNLK</sequence>
<gene>
    <name evidence="2" type="primary">KNAG0D02570</name>
    <name evidence="2" type="ordered locus">KNAG_0D02570</name>
</gene>
<organism evidence="2 3">
    <name type="scientific">Huiozyma naganishii (strain ATCC MYA-139 / BCRC 22969 / CBS 8797 / KCTC 17520 / NBRC 10181 / NCYC 3082 / Yp74L-3)</name>
    <name type="common">Yeast</name>
    <name type="synonym">Kazachstania naganishii</name>
    <dbReference type="NCBI Taxonomy" id="1071383"/>
    <lineage>
        <taxon>Eukaryota</taxon>
        <taxon>Fungi</taxon>
        <taxon>Dikarya</taxon>
        <taxon>Ascomycota</taxon>
        <taxon>Saccharomycotina</taxon>
        <taxon>Saccharomycetes</taxon>
        <taxon>Saccharomycetales</taxon>
        <taxon>Saccharomycetaceae</taxon>
        <taxon>Huiozyma</taxon>
    </lineage>
</organism>
<dbReference type="OrthoDB" id="3979912at2759"/>
<keyword evidence="3" id="KW-1185">Reference proteome</keyword>